<dbReference type="AlphaFoldDB" id="A0A0F5JR98"/>
<dbReference type="EMBL" id="AQHW01000002">
    <property type="protein sequence ID" value="KKB60326.1"/>
    <property type="molecule type" value="Genomic_DNA"/>
</dbReference>
<protein>
    <recommendedName>
        <fullName evidence="4">LPS export ABC transporter periplasmic protein LptC</fullName>
    </recommendedName>
</protein>
<sequence length="222" mass="25241">MIETRFLSKTGKYGITTTFVVVVMLLLFMASCRNSDKEVVVVEFAPETTYTMKTTDITSLISDSGITRYRMKAKEWLMFGKAKEPYSYLPQGVYVEKFDSLFNVETSIKADTAYHWDKKGLIKLIGHVNILTQDNKKLDTSILFIDQTEDRVYTDEYFELQEEEKIITGIGFESNLNMTKYKIFNSQGTFPVSESAPDSSRVNTSADTTVVAVSKVDSIKKE</sequence>
<dbReference type="PROSITE" id="PS51257">
    <property type="entry name" value="PROKAR_LIPOPROTEIN"/>
    <property type="match status" value="1"/>
</dbReference>
<dbReference type="RefSeq" id="WP_028730552.1">
    <property type="nucleotide sequence ID" value="NZ_KE386767.1"/>
</dbReference>
<dbReference type="Proteomes" id="UP000033035">
    <property type="component" value="Unassembled WGS sequence"/>
</dbReference>
<comment type="caution">
    <text evidence="2">The sequence shown here is derived from an EMBL/GenBank/DDBJ whole genome shotgun (WGS) entry which is preliminary data.</text>
</comment>
<proteinExistence type="predicted"/>
<keyword evidence="1" id="KW-0472">Membrane</keyword>
<accession>A0A0F5JR98</accession>
<dbReference type="GO" id="GO:0005886">
    <property type="term" value="C:plasma membrane"/>
    <property type="evidence" value="ECO:0007669"/>
    <property type="project" value="InterPro"/>
</dbReference>
<dbReference type="GO" id="GO:0015221">
    <property type="term" value="F:lipopolysaccharide transmembrane transporter activity"/>
    <property type="evidence" value="ECO:0007669"/>
    <property type="project" value="InterPro"/>
</dbReference>
<organism evidence="2 3">
    <name type="scientific">Parabacteroides gordonii MS-1 = DSM 23371</name>
    <dbReference type="NCBI Taxonomy" id="1203610"/>
    <lineage>
        <taxon>Bacteria</taxon>
        <taxon>Pseudomonadati</taxon>
        <taxon>Bacteroidota</taxon>
        <taxon>Bacteroidia</taxon>
        <taxon>Bacteroidales</taxon>
        <taxon>Tannerellaceae</taxon>
        <taxon>Parabacteroides</taxon>
    </lineage>
</organism>
<reference evidence="2 3" key="1">
    <citation type="submission" date="2013-04" db="EMBL/GenBank/DDBJ databases">
        <title>The Genome Sequence of Parabacteroides gordonii DSM 23371.</title>
        <authorList>
            <consortium name="The Broad Institute Genomics Platform"/>
            <person name="Earl A."/>
            <person name="Ward D."/>
            <person name="Feldgarden M."/>
            <person name="Gevers D."/>
            <person name="Martens E."/>
            <person name="Sakamoto M."/>
            <person name="Benno Y."/>
            <person name="Suzuki N."/>
            <person name="Matsunaga N."/>
            <person name="Koshihara K."/>
            <person name="Seki M."/>
            <person name="Komiya H."/>
            <person name="Walker B."/>
            <person name="Young S."/>
            <person name="Zeng Q."/>
            <person name="Gargeya S."/>
            <person name="Fitzgerald M."/>
            <person name="Haas B."/>
            <person name="Abouelleil A."/>
            <person name="Allen A.W."/>
            <person name="Alvarado L."/>
            <person name="Arachchi H.M."/>
            <person name="Berlin A.M."/>
            <person name="Chapman S.B."/>
            <person name="Gainer-Dewar J."/>
            <person name="Goldberg J."/>
            <person name="Griggs A."/>
            <person name="Gujja S."/>
            <person name="Hansen M."/>
            <person name="Howarth C."/>
            <person name="Imamovic A."/>
            <person name="Ireland A."/>
            <person name="Larimer J."/>
            <person name="McCowan C."/>
            <person name="Murphy C."/>
            <person name="Pearson M."/>
            <person name="Poon T.W."/>
            <person name="Priest M."/>
            <person name="Roberts A."/>
            <person name="Saif S."/>
            <person name="Shea T."/>
            <person name="Sisk P."/>
            <person name="Sykes S."/>
            <person name="Wortman J."/>
            <person name="Nusbaum C."/>
            <person name="Birren B."/>
        </authorList>
    </citation>
    <scope>NUCLEOTIDE SEQUENCE [LARGE SCALE GENOMIC DNA]</scope>
    <source>
        <strain evidence="2 3">MS-1</strain>
    </source>
</reference>
<dbReference type="Gene3D" id="2.60.450.10">
    <property type="entry name" value="Lipopolysaccharide (LPS) transport protein A like domain"/>
    <property type="match status" value="1"/>
</dbReference>
<dbReference type="Pfam" id="PF06835">
    <property type="entry name" value="LptC"/>
    <property type="match status" value="1"/>
</dbReference>
<dbReference type="InterPro" id="IPR010664">
    <property type="entry name" value="LipoPS_assembly_LptC-rel"/>
</dbReference>
<keyword evidence="3" id="KW-1185">Reference proteome</keyword>
<gene>
    <name evidence="2" type="ORF">HMPREF1536_00206</name>
</gene>
<dbReference type="InterPro" id="IPR026265">
    <property type="entry name" value="LptC"/>
</dbReference>
<evidence type="ECO:0000313" key="2">
    <source>
        <dbReference type="EMBL" id="KKB60326.1"/>
    </source>
</evidence>
<dbReference type="NCBIfam" id="TIGR04409">
    <property type="entry name" value="LptC_YrbK"/>
    <property type="match status" value="1"/>
</dbReference>
<dbReference type="STRING" id="1203610.HMPREF1536_00206"/>
<dbReference type="PATRIC" id="fig|1203610.3.peg.222"/>
<evidence type="ECO:0000256" key="1">
    <source>
        <dbReference type="SAM" id="Phobius"/>
    </source>
</evidence>
<name>A0A0F5JR98_9BACT</name>
<dbReference type="HOGENOM" id="CLU_098275_0_0_10"/>
<evidence type="ECO:0000313" key="3">
    <source>
        <dbReference type="Proteomes" id="UP000033035"/>
    </source>
</evidence>
<evidence type="ECO:0008006" key="4">
    <source>
        <dbReference type="Google" id="ProtNLM"/>
    </source>
</evidence>
<keyword evidence="1" id="KW-1133">Transmembrane helix</keyword>
<feature type="transmembrane region" description="Helical" evidence="1">
    <location>
        <begin position="12"/>
        <end position="30"/>
    </location>
</feature>
<keyword evidence="1" id="KW-0812">Transmembrane</keyword>